<sequence>MSVEFILIALFISSIIVAIISPTERSKNRREKYIQEYQFSSSIVDKIKKTYPHLNEENIHLVLRALKEYFLMNARTKNQKIAMPSKVVDLAWHEFILHTQHYSQFCKKAFGYFLHHSPTAAVSKNVQVQQESARNGMRSAWRLSSKSEYSQVEHLSMPLLFAIDELLKIPDGQYYNMQCSNNAKRKKSRRLSKSSSNFNDSQYNSVTLICVSEFATGGYSSCSSDSNSSCYSDDRDRYSDNDRYNDCSSNSDISSCSSCSSCSSSD</sequence>
<dbReference type="Proteomes" id="UP001304071">
    <property type="component" value="Chromosome 2"/>
</dbReference>
<organism evidence="3 4">
    <name type="scientific">Vibrio porteresiae DSM 19223</name>
    <dbReference type="NCBI Taxonomy" id="1123496"/>
    <lineage>
        <taxon>Bacteria</taxon>
        <taxon>Pseudomonadati</taxon>
        <taxon>Pseudomonadota</taxon>
        <taxon>Gammaproteobacteria</taxon>
        <taxon>Vibrionales</taxon>
        <taxon>Vibrionaceae</taxon>
        <taxon>Vibrio</taxon>
    </lineage>
</organism>
<reference evidence="3 4" key="1">
    <citation type="submission" date="2023-11" db="EMBL/GenBank/DDBJ databases">
        <title>Plant-associative lifestyle of Vibrio porteresiae and its evolutionary dynamics.</title>
        <authorList>
            <person name="Rameshkumar N."/>
            <person name="Kirti K."/>
        </authorList>
    </citation>
    <scope>NUCLEOTIDE SEQUENCE [LARGE SCALE GENOMIC DNA]</scope>
    <source>
        <strain evidence="3 4">MSSRF30</strain>
    </source>
</reference>
<accession>A0ABZ0QKA8</accession>
<evidence type="ECO:0000256" key="2">
    <source>
        <dbReference type="SAM" id="Phobius"/>
    </source>
</evidence>
<name>A0ABZ0QKA8_9VIBR</name>
<gene>
    <name evidence="3" type="ORF">R8Z52_20345</name>
</gene>
<dbReference type="RefSeq" id="WP_261897273.1">
    <property type="nucleotide sequence ID" value="NZ_AP024896.1"/>
</dbReference>
<keyword evidence="4" id="KW-1185">Reference proteome</keyword>
<dbReference type="EMBL" id="CP138204">
    <property type="protein sequence ID" value="WPC76879.1"/>
    <property type="molecule type" value="Genomic_DNA"/>
</dbReference>
<proteinExistence type="predicted"/>
<evidence type="ECO:0000313" key="3">
    <source>
        <dbReference type="EMBL" id="WPC76879.1"/>
    </source>
</evidence>
<protein>
    <submittedName>
        <fullName evidence="3">Uncharacterized protein</fullName>
    </submittedName>
</protein>
<feature type="region of interest" description="Disordered" evidence="1">
    <location>
        <begin position="247"/>
        <end position="266"/>
    </location>
</feature>
<keyword evidence="2" id="KW-0812">Transmembrane</keyword>
<keyword evidence="2" id="KW-1133">Transmembrane helix</keyword>
<keyword evidence="2" id="KW-0472">Membrane</keyword>
<evidence type="ECO:0000256" key="1">
    <source>
        <dbReference type="SAM" id="MobiDB-lite"/>
    </source>
</evidence>
<evidence type="ECO:0000313" key="4">
    <source>
        <dbReference type="Proteomes" id="UP001304071"/>
    </source>
</evidence>
<feature type="transmembrane region" description="Helical" evidence="2">
    <location>
        <begin position="6"/>
        <end position="23"/>
    </location>
</feature>